<gene>
    <name evidence="17" type="ORF">QBZ16_004422</name>
</gene>
<dbReference type="Gene3D" id="1.25.40.70">
    <property type="entry name" value="Phosphatidylinositol 3-kinase, accessory domain (PIK)"/>
    <property type="match status" value="1"/>
</dbReference>
<keyword evidence="10" id="KW-0460">Magnesium</keyword>
<keyword evidence="18" id="KW-1185">Reference proteome</keyword>
<keyword evidence="9" id="KW-0378">Hydrolase</keyword>
<evidence type="ECO:0000256" key="4">
    <source>
        <dbReference type="ARBA" id="ARBA00022722"/>
    </source>
</evidence>
<feature type="compositionally biased region" description="Basic residues" evidence="14">
    <location>
        <begin position="1823"/>
        <end position="1837"/>
    </location>
</feature>
<comment type="subcellular location">
    <subcellularLocation>
        <location evidence="2">Nucleus</location>
    </subcellularLocation>
</comment>
<feature type="region of interest" description="Disordered" evidence="14">
    <location>
        <begin position="1215"/>
        <end position="1245"/>
    </location>
</feature>
<sequence length="2801" mass="298498">MSEEKCCEMPTWWASSDESAGLSGVLLFHRIKPVFVFDGATPALKRQTVIERRRQRERQNARLRRTAEKLLLNQLKQRALTQAIERQEADGSATPPRSASPVAQEVVVAAPAPVEEEEESEEEEGGLDLDVAEILGDQTEEIDPEVLSQLPPSLQLEVMLKLREAQVASNRERFALTQGDPRAFSQVQMEQYLKATALRRQVTSIRDSLSSRHAAEDAARRIAGQAGREYILHREDEEGDGARGQGAAVSGGGPVGAQSRQDDVVEQHSLAASAQTTTDKAITVSFSLAEAEAEAAAEDVDWEDVPDESASQQPGPVAAIEDVGLREQRDLHWRERASRRQKFWSMAQGFRQGRSLAQWGDQAGEEASDEEAAAHAEAGGGALDEETALQMAIQASLEAADADKEDEDEEVWEDLDGNPPVPPEEAAVIKTAINQQSAVALEEYLSKRGGKIAGDGPVAGKKATAGNVLGGTVDAASGLSTKAGIGGPPEPSTRPDAIIVAEATPKEPSLLEAVSAEPEPTVKHAVEQLPSALEARVEAAEAEAEGLGPDLLPEDAAQQISLLRQQARGLRSQHRAQAGQSDAPTNEMYAEIMELLQLFGVPYLVAPGEAEAQCAWLDAAGLVDGVITDDNDAFLFGARTVYRHIFSNSQNVEEYRAEEIREELGHTRESLVRLALLLGSDYTPGVHGIGIVNAAEVVHAFQGLEALRRFGAWVLEPDELVKELAGAGADADADGEPGERVFRARHRGVRRGWELPPGFPSAAVVDAYENPKVDKGRDRFLFGRPDADLLREFATKRLGWTPEQSDDALLPVLREWDRRERQLSLEPFLAFRKRFAKIQSKRLQRAVEGFAGGQGAAVDEGCLQFQPKIPALLWRFAMVADTAGQDAGLPQLRAWVATLTSPDENEDTATAQSIISFLERAGDDDEADQLRILEALEPLGRSENLPLLEQLPELERSVLSFMTSIRDWWLTRSIPASAGAKLPVTPARAASLLLELAGGARGPGDEGPTPAACDWALVGVLAQRAESQLTAAQARAIESAALRALDNGLTAILAPDSSSQPLLESIEEEEDSVSSQPASPWAFGGMARTAVAASRALRALGEDEDEAGRPLVDLFLAAIAGCLEAASVVAFGGKASSALLLSAGAVAEQLPAALEQRVATGCLNVRDALATIERVLPAAHRCAAAEAASVKPAAEPWQRTLALYDVALCSPLPGKETAAGSSEDAAAPAGHRAPQPSLAGPLGSKHQRPAHRLLLALVEAAADCIATGWTSQREATEALVLLREPAAAESPDGADPGSVAALQLALARAAALGLEDGEGADGRDAGARQSPSHHANGKAGAPDLSDHMENGNGPTPAREDGLASLIVAGFVRAIINSEKRLAVVGTLLGRVGALGAKRGRGGLYETACGSLAAGYRSGSAAAPGLERTLLSLVGGTDAGKPLSGTRFAGALPALGAAARAASEDLARERRASPTARQRDYFLFWLEVGLRRPARLGRLPSKEVELPGVAAALGLVAASAPTDGPVIDREWVDSGGLDELMRSMGAVPDPAQLRADLRALVGGDAGTLRSPVAVPLLALLSQDMYAAQYGPFEALARRPPGARALRELRAAETTEEEAVYLRAGLRGILDALIGRVQHERSVGGDLEAAGRCLERLVCGLVGAAAAGPAPRAAPAPKRLAATVDELLYRLLSAAPFLLYRAPLLSALWVAAEAEAAADRAARGAGKAAARAPGADDGPAARRLSKVVRVAASRAPSAARALCHAALAARMEADERGRGPAPDPSARSATMYRVWQALEDGTALSPLGNLAQGRAGRHGALERKAHGRRTGARRARGLARARGGGDVAAQLERAREAVLAARDGSSRALKQRLLEAAAIAVAVAKESPGLDESLGSTIYNVEPRTLAQRPADSPRSSTSPAAALARLLRAICAVPMDVGGGATVQTAVDCWHWVAIEIGPGARLAVLGELRRWWARAVREGLGLFAGAGRAPSRRRAAEAEAQRGAASAHDAAAELQRARPGRQRRCVAAQHRCLVYLLELEESLAGDPGARWPSSVALVDAVLPGAGRRAGPQPRRGLGRDDLRLALLALRAARVAPQERLRRARAARALRAALEWFDGPAAWHEDETPALRESARAVSDVQVALRAWLPGPRTRRTRARGAGRSEGPLELLRFLLSSELERLTVWALPLDEAAQRRVALAPPADWSALVGAAWAWSPRLALALRERFPARRALRAALERRGGEAAEALRRLPQAGAVLCEAAARADAAPVLPALAAWAPLPLLDTLAVVNSPGGKAGSEHVLGYLMASLHECDPGEVAFFLPQLVQMLRIDRGGRIADFLLDAASRSVFFAVLLAYQLLAEGTPPDEAFDPEVKRSGWAPPADTGLWRVADDLRARLMRELPRDVADFVKAELQYFDDLTGVSGKLYPVPKDERKSAAAKFFEEIELPRDDLFLPTNPDCTVLKHIPSSASPMQSAAKCPILVAFEVARGTQEVHSLLDNIEEEEEEEPSNNGGGQPDEDRDDEPPASPSASEKKKKKEKLACIFKVGDDCRQDVLALQVIGLLKKEFSTAGLGVYVDPYSVVPTGYECGIIEVIPNTKSRAQLGEVTDGGLLEIFRRDHGSPGSPGFEKAREAFVASCAGYAVASYLLWSKDRHNGNIMLDDDGHLLHIDFGFILGISPGGNLGFEDAAFKLSYEMTELLDPGRTRQSAPFLAFQELCVKAYLVARSCAGSIVASVAMMEPSELPCFRKDSLPALRDRFKLELNNAEAAAHMRALVERAYDRWTTGFYDYIQYLQNDIPK</sequence>
<evidence type="ECO:0000256" key="3">
    <source>
        <dbReference type="ARBA" id="ARBA00022679"/>
    </source>
</evidence>
<dbReference type="SMART" id="SM00484">
    <property type="entry name" value="XPGI"/>
    <property type="match status" value="1"/>
</dbReference>
<dbReference type="EMBL" id="JASFZW010000006">
    <property type="protein sequence ID" value="KAK2077577.1"/>
    <property type="molecule type" value="Genomic_DNA"/>
</dbReference>
<keyword evidence="7" id="KW-0227">DNA damage</keyword>
<feature type="region of interest" description="Disordered" evidence="14">
    <location>
        <begin position="84"/>
        <end position="103"/>
    </location>
</feature>
<dbReference type="PROSITE" id="PS00841">
    <property type="entry name" value="XPG_1"/>
    <property type="match status" value="1"/>
</dbReference>
<dbReference type="SUPFAM" id="SSF48371">
    <property type="entry name" value="ARM repeat"/>
    <property type="match status" value="1"/>
</dbReference>
<dbReference type="Proteomes" id="UP001255856">
    <property type="component" value="Unassembled WGS sequence"/>
</dbReference>
<evidence type="ECO:0000259" key="15">
    <source>
        <dbReference type="PROSITE" id="PS50290"/>
    </source>
</evidence>
<dbReference type="InterPro" id="IPR042236">
    <property type="entry name" value="PI3K_accessory_sf"/>
</dbReference>
<keyword evidence="5" id="KW-0479">Metal-binding</keyword>
<feature type="region of interest" description="Disordered" evidence="14">
    <location>
        <begin position="2501"/>
        <end position="2535"/>
    </location>
</feature>
<dbReference type="InterPro" id="IPR006084">
    <property type="entry name" value="XPG/Rad2"/>
</dbReference>
<feature type="region of interest" description="Disordered" evidence="14">
    <location>
        <begin position="1813"/>
        <end position="1839"/>
    </location>
</feature>
<name>A0AAD9IKB2_PROWI</name>
<dbReference type="FunFam" id="1.10.1070.11:FF:000012">
    <property type="entry name" value="Phosphatidylinositol 4-kinase alpha 1"/>
    <property type="match status" value="1"/>
</dbReference>
<dbReference type="CDD" id="cd05167">
    <property type="entry name" value="PI4Kc_III_alpha"/>
    <property type="match status" value="1"/>
</dbReference>
<dbReference type="InterPro" id="IPR006085">
    <property type="entry name" value="XPG_DNA_repair_N"/>
</dbReference>
<dbReference type="Gene3D" id="3.40.50.1010">
    <property type="entry name" value="5'-nuclease"/>
    <property type="match status" value="2"/>
</dbReference>
<evidence type="ECO:0000256" key="13">
    <source>
        <dbReference type="ARBA" id="ARBA00038112"/>
    </source>
</evidence>
<evidence type="ECO:0000256" key="8">
    <source>
        <dbReference type="ARBA" id="ARBA00022777"/>
    </source>
</evidence>
<proteinExistence type="inferred from homology"/>
<evidence type="ECO:0000259" key="16">
    <source>
        <dbReference type="PROSITE" id="PS51545"/>
    </source>
</evidence>
<dbReference type="PROSITE" id="PS00915">
    <property type="entry name" value="PI3_4_KINASE_1"/>
    <property type="match status" value="1"/>
</dbReference>
<keyword evidence="6" id="KW-0255">Endonuclease</keyword>
<comment type="cofactor">
    <cofactor evidence="1">
        <name>Mg(2+)</name>
        <dbReference type="ChEBI" id="CHEBI:18420"/>
    </cofactor>
</comment>
<dbReference type="GO" id="GO:0048256">
    <property type="term" value="F:flap endonuclease activity"/>
    <property type="evidence" value="ECO:0007669"/>
    <property type="project" value="UniProtKB-ARBA"/>
</dbReference>
<feature type="domain" description="PIK helical" evidence="16">
    <location>
        <begin position="2195"/>
        <end position="2383"/>
    </location>
</feature>
<feature type="region of interest" description="Disordered" evidence="14">
    <location>
        <begin position="1060"/>
        <end position="1079"/>
    </location>
</feature>
<dbReference type="Pfam" id="PF00454">
    <property type="entry name" value="PI3_PI4_kinase"/>
    <property type="match status" value="1"/>
</dbReference>
<dbReference type="Gene3D" id="1.10.150.20">
    <property type="entry name" value="5' to 3' exonuclease, C-terminal subdomain"/>
    <property type="match status" value="1"/>
</dbReference>
<dbReference type="GO" id="GO:0046872">
    <property type="term" value="F:metal ion binding"/>
    <property type="evidence" value="ECO:0007669"/>
    <property type="project" value="UniProtKB-KW"/>
</dbReference>
<dbReference type="Pfam" id="PF00867">
    <property type="entry name" value="XPG_I"/>
    <property type="match status" value="1"/>
</dbReference>
<reference evidence="17" key="1">
    <citation type="submission" date="2021-01" db="EMBL/GenBank/DDBJ databases">
        <authorList>
            <person name="Eckstrom K.M.E."/>
        </authorList>
    </citation>
    <scope>NUCLEOTIDE SEQUENCE</scope>
    <source>
        <strain evidence="17">UVCC 0001</strain>
    </source>
</reference>
<feature type="region of interest" description="Disordered" evidence="14">
    <location>
        <begin position="360"/>
        <end position="381"/>
    </location>
</feature>
<dbReference type="InterPro" id="IPR016024">
    <property type="entry name" value="ARM-type_fold"/>
</dbReference>
<evidence type="ECO:0000256" key="6">
    <source>
        <dbReference type="ARBA" id="ARBA00022759"/>
    </source>
</evidence>
<evidence type="ECO:0000256" key="14">
    <source>
        <dbReference type="SAM" id="MobiDB-lite"/>
    </source>
</evidence>
<dbReference type="GO" id="GO:0003697">
    <property type="term" value="F:single-stranded DNA binding"/>
    <property type="evidence" value="ECO:0007669"/>
    <property type="project" value="TreeGrafter"/>
</dbReference>
<dbReference type="PROSITE" id="PS50290">
    <property type="entry name" value="PI3_4_KINASE_3"/>
    <property type="match status" value="1"/>
</dbReference>
<dbReference type="InterPro" id="IPR008918">
    <property type="entry name" value="HhH2"/>
</dbReference>
<dbReference type="PROSITE" id="PS00842">
    <property type="entry name" value="XPG_2"/>
    <property type="match status" value="1"/>
</dbReference>
<evidence type="ECO:0000256" key="5">
    <source>
        <dbReference type="ARBA" id="ARBA00022723"/>
    </source>
</evidence>
<evidence type="ECO:0008006" key="19">
    <source>
        <dbReference type="Google" id="ProtNLM"/>
    </source>
</evidence>
<dbReference type="Gene3D" id="3.30.1010.10">
    <property type="entry name" value="Phosphatidylinositol 3-kinase Catalytic Subunit, Chain A, domain 4"/>
    <property type="match status" value="1"/>
</dbReference>
<feature type="compositionally biased region" description="Low complexity" evidence="14">
    <location>
        <begin position="1218"/>
        <end position="1230"/>
    </location>
</feature>
<dbReference type="InterPro" id="IPR036279">
    <property type="entry name" value="5-3_exonuclease_C_sf"/>
</dbReference>
<accession>A0AAD9IKB2</accession>
<feature type="region of interest" description="Disordered" evidence="14">
    <location>
        <begin position="295"/>
        <end position="323"/>
    </location>
</feature>
<dbReference type="SUPFAM" id="SSF88723">
    <property type="entry name" value="PIN domain-like"/>
    <property type="match status" value="1"/>
</dbReference>
<feature type="region of interest" description="Disordered" evidence="14">
    <location>
        <begin position="1994"/>
        <end position="2015"/>
    </location>
</feature>
<dbReference type="InterPro" id="IPR029060">
    <property type="entry name" value="PIN-like_dom_sf"/>
</dbReference>
<dbReference type="FunFam" id="1.10.150.20:FF:000030">
    <property type="entry name" value="Flap endonuclease GEN-like 1"/>
    <property type="match status" value="1"/>
</dbReference>
<dbReference type="CDD" id="cd09868">
    <property type="entry name" value="PIN_XPG_RAD2"/>
    <property type="match status" value="1"/>
</dbReference>
<dbReference type="SUPFAM" id="SSF56112">
    <property type="entry name" value="Protein kinase-like (PK-like)"/>
    <property type="match status" value="1"/>
</dbReference>
<feature type="domain" description="PI3K/PI4K catalytic" evidence="15">
    <location>
        <begin position="2520"/>
        <end position="2785"/>
    </location>
</feature>
<evidence type="ECO:0000313" key="17">
    <source>
        <dbReference type="EMBL" id="KAK2077577.1"/>
    </source>
</evidence>
<feature type="region of interest" description="Disordered" evidence="14">
    <location>
        <begin position="1317"/>
        <end position="1357"/>
    </location>
</feature>
<evidence type="ECO:0000256" key="10">
    <source>
        <dbReference type="ARBA" id="ARBA00022842"/>
    </source>
</evidence>
<dbReference type="InterPro" id="IPR001263">
    <property type="entry name" value="PI3K_accessory_dom"/>
</dbReference>
<organism evidence="17 18">
    <name type="scientific">Prototheca wickerhamii</name>
    <dbReference type="NCBI Taxonomy" id="3111"/>
    <lineage>
        <taxon>Eukaryota</taxon>
        <taxon>Viridiplantae</taxon>
        <taxon>Chlorophyta</taxon>
        <taxon>core chlorophytes</taxon>
        <taxon>Trebouxiophyceae</taxon>
        <taxon>Chlorellales</taxon>
        <taxon>Chlorellaceae</taxon>
        <taxon>Prototheca</taxon>
    </lineage>
</organism>
<protein>
    <recommendedName>
        <fullName evidence="19">XPG-I domain-containing protein</fullName>
    </recommendedName>
</protein>
<keyword evidence="8" id="KW-0418">Kinase</keyword>
<feature type="compositionally biased region" description="Acidic residues" evidence="14">
    <location>
        <begin position="403"/>
        <end position="416"/>
    </location>
</feature>
<evidence type="ECO:0000256" key="12">
    <source>
        <dbReference type="ARBA" id="ARBA00023242"/>
    </source>
</evidence>
<comment type="caution">
    <text evidence="17">The sequence shown here is derived from an EMBL/GenBank/DDBJ whole genome shotgun (WGS) entry which is preliminary data.</text>
</comment>
<keyword evidence="11" id="KW-0234">DNA repair</keyword>
<dbReference type="PANTHER" id="PTHR16171:SF7">
    <property type="entry name" value="DNA REPAIR PROTEIN RAD2"/>
    <property type="match status" value="1"/>
</dbReference>
<evidence type="ECO:0000256" key="11">
    <source>
        <dbReference type="ARBA" id="ARBA00023204"/>
    </source>
</evidence>
<dbReference type="InterPro" id="IPR036940">
    <property type="entry name" value="PI3/4_kinase_cat_sf"/>
</dbReference>
<dbReference type="CDD" id="cd09904">
    <property type="entry name" value="H3TH_XPG"/>
    <property type="match status" value="1"/>
</dbReference>
<dbReference type="InterPro" id="IPR006086">
    <property type="entry name" value="XPG-I_dom"/>
</dbReference>
<dbReference type="InterPro" id="IPR018936">
    <property type="entry name" value="PI3/4_kinase_CS"/>
</dbReference>
<dbReference type="PRINTS" id="PR00853">
    <property type="entry name" value="XPGRADSUPER"/>
</dbReference>
<dbReference type="SMART" id="SM00279">
    <property type="entry name" value="HhH2"/>
    <property type="match status" value="1"/>
</dbReference>
<feature type="region of interest" description="Disordered" evidence="14">
    <location>
        <begin position="397"/>
        <end position="424"/>
    </location>
</feature>
<evidence type="ECO:0000313" key="18">
    <source>
        <dbReference type="Proteomes" id="UP001255856"/>
    </source>
</evidence>
<dbReference type="Pfam" id="PF00752">
    <property type="entry name" value="XPG_N"/>
    <property type="match status" value="1"/>
</dbReference>
<evidence type="ECO:0000256" key="2">
    <source>
        <dbReference type="ARBA" id="ARBA00004123"/>
    </source>
</evidence>
<dbReference type="Pfam" id="PF00613">
    <property type="entry name" value="PI3Ka"/>
    <property type="match status" value="1"/>
</dbReference>
<evidence type="ECO:0000256" key="9">
    <source>
        <dbReference type="ARBA" id="ARBA00022801"/>
    </source>
</evidence>
<keyword evidence="3" id="KW-0808">Transferase</keyword>
<feature type="region of interest" description="Disordered" evidence="14">
    <location>
        <begin position="237"/>
        <end position="277"/>
    </location>
</feature>
<evidence type="ECO:0000256" key="7">
    <source>
        <dbReference type="ARBA" id="ARBA00022763"/>
    </source>
</evidence>
<dbReference type="PANTHER" id="PTHR16171">
    <property type="entry name" value="DNA REPAIR PROTEIN COMPLEMENTING XP-G CELLS-RELATED"/>
    <property type="match status" value="1"/>
</dbReference>
<dbReference type="SMART" id="SM00146">
    <property type="entry name" value="PI3Kc"/>
    <property type="match status" value="1"/>
</dbReference>
<dbReference type="InterPro" id="IPR019974">
    <property type="entry name" value="XPG_CS"/>
</dbReference>
<evidence type="ECO:0000256" key="1">
    <source>
        <dbReference type="ARBA" id="ARBA00001946"/>
    </source>
</evidence>
<dbReference type="GO" id="GO:0016301">
    <property type="term" value="F:kinase activity"/>
    <property type="evidence" value="ECO:0007669"/>
    <property type="project" value="UniProtKB-KW"/>
</dbReference>
<comment type="similarity">
    <text evidence="13">Belongs to the XPG/RAD2 endonuclease family. GEN subfamily.</text>
</comment>
<dbReference type="InterPro" id="IPR000403">
    <property type="entry name" value="PI3/4_kinase_cat_dom"/>
</dbReference>
<keyword evidence="4" id="KW-0540">Nuclease</keyword>
<dbReference type="SUPFAM" id="SSF47807">
    <property type="entry name" value="5' to 3' exonuclease, C-terminal subdomain"/>
    <property type="match status" value="1"/>
</dbReference>
<dbReference type="GO" id="GO:0005634">
    <property type="term" value="C:nucleus"/>
    <property type="evidence" value="ECO:0007669"/>
    <property type="project" value="UniProtKB-SubCell"/>
</dbReference>
<dbReference type="InterPro" id="IPR011009">
    <property type="entry name" value="Kinase-like_dom_sf"/>
</dbReference>
<keyword evidence="12" id="KW-0539">Nucleus</keyword>
<dbReference type="Gene3D" id="1.10.1070.11">
    <property type="entry name" value="Phosphatidylinositol 3-/4-kinase, catalytic domain"/>
    <property type="match status" value="1"/>
</dbReference>
<dbReference type="GO" id="GO:0006281">
    <property type="term" value="P:DNA repair"/>
    <property type="evidence" value="ECO:0007669"/>
    <property type="project" value="UniProtKB-KW"/>
</dbReference>
<feature type="compositionally biased region" description="Acidic residues" evidence="14">
    <location>
        <begin position="295"/>
        <end position="307"/>
    </location>
</feature>
<dbReference type="PROSITE" id="PS51545">
    <property type="entry name" value="PIK_HELICAL"/>
    <property type="match status" value="1"/>
</dbReference>